<dbReference type="Proteomes" id="UP001158986">
    <property type="component" value="Unassembled WGS sequence"/>
</dbReference>
<keyword evidence="2" id="KW-1185">Reference proteome</keyword>
<organism evidence="1 2">
    <name type="scientific">Peronospora belbahrii</name>
    <dbReference type="NCBI Taxonomy" id="622444"/>
    <lineage>
        <taxon>Eukaryota</taxon>
        <taxon>Sar</taxon>
        <taxon>Stramenopiles</taxon>
        <taxon>Oomycota</taxon>
        <taxon>Peronosporomycetes</taxon>
        <taxon>Peronosporales</taxon>
        <taxon>Peronosporaceae</taxon>
        <taxon>Peronospora</taxon>
    </lineage>
</organism>
<protein>
    <submittedName>
        <fullName evidence="1">Uncharacterized protein</fullName>
    </submittedName>
</protein>
<accession>A0ABN8DBY9</accession>
<sequence length="249" mass="27487">MDHLGEYLYCSRKKWIEHGEKFVAVDGVKSTGEVDSKNIESFSVPLSTCCYPPVGPHCISSVATGSEPALDDRSKASELASRHDWLWESEKNPVAQMDAVSCGKSVIDDVGVESGPGARPLRKRRNARSSSYVVIGFFMERVRPSAATGMRCWSPRTELHSEVNGERRRKRALTIASNIKVFVKKLSMQGAIPAVMGKKMCRQERFGFAATCLLLTSAEFAESAEIEVERDELVVRWCESATPGLRVAA</sequence>
<reference evidence="1 2" key="1">
    <citation type="submission" date="2021-11" db="EMBL/GenBank/DDBJ databases">
        <authorList>
            <person name="Islam A."/>
            <person name="Islam S."/>
            <person name="Flora M.S."/>
            <person name="Rahman M."/>
            <person name="Ziaur R.M."/>
            <person name="Epstein J.H."/>
            <person name="Hassan M."/>
            <person name="Klassen M."/>
            <person name="Woodard K."/>
            <person name="Webb A."/>
            <person name="Webby R.J."/>
            <person name="El Zowalaty M.E."/>
        </authorList>
    </citation>
    <scope>NUCLEOTIDE SEQUENCE [LARGE SCALE GENOMIC DNA]</scope>
    <source>
        <strain evidence="1">Pbs1</strain>
    </source>
</reference>
<evidence type="ECO:0000313" key="2">
    <source>
        <dbReference type="Proteomes" id="UP001158986"/>
    </source>
</evidence>
<comment type="caution">
    <text evidence="1">The sequence shown here is derived from an EMBL/GenBank/DDBJ whole genome shotgun (WGS) entry which is preliminary data.</text>
</comment>
<gene>
    <name evidence="1" type="ORF">PBS001_LOCUS8382</name>
</gene>
<evidence type="ECO:0000313" key="1">
    <source>
        <dbReference type="EMBL" id="CAH0521941.1"/>
    </source>
</evidence>
<dbReference type="EMBL" id="CAKLCB010000384">
    <property type="protein sequence ID" value="CAH0521941.1"/>
    <property type="molecule type" value="Genomic_DNA"/>
</dbReference>
<proteinExistence type="predicted"/>
<name>A0ABN8DBY9_9STRA</name>